<reference evidence="11 12" key="1">
    <citation type="submission" date="2019-06" db="EMBL/GenBank/DDBJ databases">
        <title>Genomic Encyclopedia of Type Strains, Phase IV (KMG-V): Genome sequencing to study the core and pangenomes of soil and plant-associated prokaryotes.</title>
        <authorList>
            <person name="Whitman W."/>
        </authorList>
    </citation>
    <scope>NUCLEOTIDE SEQUENCE [LARGE SCALE GENOMIC DNA]</scope>
    <source>
        <strain evidence="11 12">BR 11622</strain>
    </source>
</reference>
<evidence type="ECO:0000256" key="2">
    <source>
        <dbReference type="ARBA" id="ARBA00006464"/>
    </source>
</evidence>
<evidence type="ECO:0000256" key="3">
    <source>
        <dbReference type="ARBA" id="ARBA00022679"/>
    </source>
</evidence>
<keyword evidence="5 9" id="KW-1133">Transmembrane helix</keyword>
<evidence type="ECO:0000256" key="1">
    <source>
        <dbReference type="ARBA" id="ARBA00004141"/>
    </source>
</evidence>
<protein>
    <submittedName>
        <fullName evidence="11">Putative colanic acid biosynthesis UDP-glucose lipid carrier transferase</fullName>
    </submittedName>
</protein>
<proteinExistence type="inferred from homology"/>
<evidence type="ECO:0000259" key="10">
    <source>
        <dbReference type="Pfam" id="PF02397"/>
    </source>
</evidence>
<dbReference type="InterPro" id="IPR003362">
    <property type="entry name" value="Bact_transf"/>
</dbReference>
<feature type="transmembrane region" description="Helical" evidence="9">
    <location>
        <begin position="37"/>
        <end position="61"/>
    </location>
</feature>
<feature type="region of interest" description="Disordered" evidence="8">
    <location>
        <begin position="1"/>
        <end position="25"/>
    </location>
</feature>
<name>A0A560H098_9PROT</name>
<comment type="similarity">
    <text evidence="2">Belongs to the bacterial sugar transferase family.</text>
</comment>
<dbReference type="GO" id="GO:0000271">
    <property type="term" value="P:polysaccharide biosynthetic process"/>
    <property type="evidence" value="ECO:0007669"/>
    <property type="project" value="UniProtKB-KW"/>
</dbReference>
<dbReference type="InterPro" id="IPR017475">
    <property type="entry name" value="EPS_sugar_tfrase"/>
</dbReference>
<evidence type="ECO:0000256" key="6">
    <source>
        <dbReference type="ARBA" id="ARBA00023136"/>
    </source>
</evidence>
<accession>A0A560H098</accession>
<keyword evidence="7" id="KW-0270">Exopolysaccharide synthesis</keyword>
<sequence>MTMTAPQPLRMAERPRRGAVEDAPPPRIRPRLTVKRILDLALSLALLLVCLPLLAVIALLIRLDSRGPILFRQQRIGLAGQPFHIIKFRTMHVLEDGADVVQARERDPRVTRVGGLLRVSSLDELPQLLNVLSGEMSLVGPRPHAAAHDDYYRARIPNYLYRHNVRPGITGWAQVNGARGATPQVADMQARVDLDAWYVDHASLALDLKILALTPLVVLSRRKAC</sequence>
<dbReference type="EMBL" id="VITR01000010">
    <property type="protein sequence ID" value="TWB39541.1"/>
    <property type="molecule type" value="Genomic_DNA"/>
</dbReference>
<evidence type="ECO:0000256" key="5">
    <source>
        <dbReference type="ARBA" id="ARBA00022989"/>
    </source>
</evidence>
<evidence type="ECO:0000256" key="7">
    <source>
        <dbReference type="ARBA" id="ARBA00023169"/>
    </source>
</evidence>
<dbReference type="PANTHER" id="PTHR30576">
    <property type="entry name" value="COLANIC BIOSYNTHESIS UDP-GLUCOSE LIPID CARRIER TRANSFERASE"/>
    <property type="match status" value="1"/>
</dbReference>
<evidence type="ECO:0000313" key="11">
    <source>
        <dbReference type="EMBL" id="TWB39541.1"/>
    </source>
</evidence>
<keyword evidence="6 9" id="KW-0472">Membrane</keyword>
<feature type="compositionally biased region" description="Basic and acidic residues" evidence="8">
    <location>
        <begin position="11"/>
        <end position="20"/>
    </location>
</feature>
<dbReference type="NCBIfam" id="TIGR03025">
    <property type="entry name" value="EPS_sugtrans"/>
    <property type="match status" value="1"/>
</dbReference>
<keyword evidence="12" id="KW-1185">Reference proteome</keyword>
<evidence type="ECO:0000256" key="4">
    <source>
        <dbReference type="ARBA" id="ARBA00022692"/>
    </source>
</evidence>
<comment type="subcellular location">
    <subcellularLocation>
        <location evidence="1">Membrane</location>
        <topology evidence="1">Multi-pass membrane protein</topology>
    </subcellularLocation>
</comment>
<keyword evidence="4 9" id="KW-0812">Transmembrane</keyword>
<gene>
    <name evidence="11" type="ORF">FBZ90_1105</name>
</gene>
<comment type="caution">
    <text evidence="11">The sequence shown here is derived from an EMBL/GenBank/DDBJ whole genome shotgun (WGS) entry which is preliminary data.</text>
</comment>
<dbReference type="AlphaFoldDB" id="A0A560H098"/>
<dbReference type="GO" id="GO:0016020">
    <property type="term" value="C:membrane"/>
    <property type="evidence" value="ECO:0007669"/>
    <property type="project" value="UniProtKB-SubCell"/>
</dbReference>
<dbReference type="GO" id="GO:0009242">
    <property type="term" value="P:colanic acid biosynthetic process"/>
    <property type="evidence" value="ECO:0007669"/>
    <property type="project" value="TreeGrafter"/>
</dbReference>
<dbReference type="Pfam" id="PF02397">
    <property type="entry name" value="Bac_transf"/>
    <property type="match status" value="1"/>
</dbReference>
<evidence type="ECO:0000256" key="9">
    <source>
        <dbReference type="SAM" id="Phobius"/>
    </source>
</evidence>
<keyword evidence="3 11" id="KW-0808">Transferase</keyword>
<dbReference type="PANTHER" id="PTHR30576:SF21">
    <property type="entry name" value="UDP-GLUCOSE:UNDECAPRENYL-PHOSPHATE GLUCOSE-1-PHOSPHATE TRANSFERASE"/>
    <property type="match status" value="1"/>
</dbReference>
<feature type="domain" description="Bacterial sugar transferase" evidence="10">
    <location>
        <begin position="35"/>
        <end position="219"/>
    </location>
</feature>
<dbReference type="Proteomes" id="UP000315751">
    <property type="component" value="Unassembled WGS sequence"/>
</dbReference>
<evidence type="ECO:0000256" key="8">
    <source>
        <dbReference type="SAM" id="MobiDB-lite"/>
    </source>
</evidence>
<evidence type="ECO:0000313" key="12">
    <source>
        <dbReference type="Proteomes" id="UP000315751"/>
    </source>
</evidence>
<dbReference type="GO" id="GO:0089702">
    <property type="term" value="F:undecaprenyl-phosphate glucose phosphotransferase activity"/>
    <property type="evidence" value="ECO:0007669"/>
    <property type="project" value="TreeGrafter"/>
</dbReference>
<organism evidence="11 12">
    <name type="scientific">Nitrospirillum amazonense</name>
    <dbReference type="NCBI Taxonomy" id="28077"/>
    <lineage>
        <taxon>Bacteria</taxon>
        <taxon>Pseudomonadati</taxon>
        <taxon>Pseudomonadota</taxon>
        <taxon>Alphaproteobacteria</taxon>
        <taxon>Rhodospirillales</taxon>
        <taxon>Azospirillaceae</taxon>
        <taxon>Nitrospirillum</taxon>
    </lineage>
</organism>